<keyword evidence="3" id="KW-1185">Reference proteome</keyword>
<comment type="caution">
    <text evidence="2">The sequence shown here is derived from an EMBL/GenBank/DDBJ whole genome shotgun (WGS) entry which is preliminary data.</text>
</comment>
<protein>
    <submittedName>
        <fullName evidence="2">Uncharacterized protein</fullName>
    </submittedName>
</protein>
<organism evidence="2 3">
    <name type="scientific">Phialemonium thermophilum</name>
    <dbReference type="NCBI Taxonomy" id="223376"/>
    <lineage>
        <taxon>Eukaryota</taxon>
        <taxon>Fungi</taxon>
        <taxon>Dikarya</taxon>
        <taxon>Ascomycota</taxon>
        <taxon>Pezizomycotina</taxon>
        <taxon>Sordariomycetes</taxon>
        <taxon>Sordariomycetidae</taxon>
        <taxon>Cephalothecales</taxon>
        <taxon>Cephalothecaceae</taxon>
        <taxon>Phialemonium</taxon>
    </lineage>
</organism>
<reference evidence="2 3" key="1">
    <citation type="journal article" date="2024" name="Commun. Biol.">
        <title>Comparative genomic analysis of thermophilic fungi reveals convergent evolutionary adaptations and gene losses.</title>
        <authorList>
            <person name="Steindorff A.S."/>
            <person name="Aguilar-Pontes M.V."/>
            <person name="Robinson A.J."/>
            <person name="Andreopoulos B."/>
            <person name="LaButti K."/>
            <person name="Kuo A."/>
            <person name="Mondo S."/>
            <person name="Riley R."/>
            <person name="Otillar R."/>
            <person name="Haridas S."/>
            <person name="Lipzen A."/>
            <person name="Grimwood J."/>
            <person name="Schmutz J."/>
            <person name="Clum A."/>
            <person name="Reid I.D."/>
            <person name="Moisan M.C."/>
            <person name="Butler G."/>
            <person name="Nguyen T.T.M."/>
            <person name="Dewar K."/>
            <person name="Conant G."/>
            <person name="Drula E."/>
            <person name="Henrissat B."/>
            <person name="Hansel C."/>
            <person name="Singer S."/>
            <person name="Hutchinson M.I."/>
            <person name="de Vries R.P."/>
            <person name="Natvig D.O."/>
            <person name="Powell A.J."/>
            <person name="Tsang A."/>
            <person name="Grigoriev I.V."/>
        </authorList>
    </citation>
    <scope>NUCLEOTIDE SEQUENCE [LARGE SCALE GENOMIC DNA]</scope>
    <source>
        <strain evidence="2 3">ATCC 24622</strain>
    </source>
</reference>
<name>A0ABR3VE32_9PEZI</name>
<sequence length="604" mass="62622">MRALVSSRPTWAGWKAAWNPAQGEVGGVVDRDRVDRDADVGRAGDRPGGRGRARARVRRLQVDGAEVDGGRAVERRRRGRAEAVDEALGGAHVDDAVAEDGPRELGGPRDGEGLDLHHLAVLGDGVVDAQVVALHVARPHQAGALLAVERGDGAVAHAQDVGVAGGAVGHLGEGGHAVGAARELEDVRGVLDDVDVDVAALQRVDAGAGVDRVLVLVHLDDAVALAGPRLVAAQVVQVQPVGLAALAGDDADALDVAARELGGQDLERAGAQVLVGAVQRLLLEGHEEVDQAQAAVVVDGHVHGRLLQRRGRVAPVDGDGAELRRVAVARGEEDGAGVVRRQPAAGHPHAAAGGGVGHARALGGEALDHAARGLVPAHDPAREVVLHAVRREAGVDVLAAVQQGRPLVVDAAVEDARRVVARRDALEVDGEVGPLAQVVDVQRVEVVAAVGLALGAAAAGLVRVRLGGQVQRVGRRVDDARRGDADERVDVDAAVQVGGQEGDVQVARCDDLARLGVQLVDVVLGGGEVDVLHAVGRRVDQRLREDLLGRAVVLARQLRLEDLGKLIASHYGRVHVVVSTDGNARRGRSEQTANKNKQQKEGCQ</sequence>
<dbReference type="Proteomes" id="UP001586593">
    <property type="component" value="Unassembled WGS sequence"/>
</dbReference>
<evidence type="ECO:0000313" key="3">
    <source>
        <dbReference type="Proteomes" id="UP001586593"/>
    </source>
</evidence>
<feature type="region of interest" description="Disordered" evidence="1">
    <location>
        <begin position="582"/>
        <end position="604"/>
    </location>
</feature>
<evidence type="ECO:0000313" key="2">
    <source>
        <dbReference type="EMBL" id="KAL1839777.1"/>
    </source>
</evidence>
<dbReference type="EMBL" id="JAZHXJ010002287">
    <property type="protein sequence ID" value="KAL1839777.1"/>
    <property type="molecule type" value="Genomic_DNA"/>
</dbReference>
<gene>
    <name evidence="2" type="ORF">VTK73DRAFT_3915</name>
</gene>
<proteinExistence type="predicted"/>
<evidence type="ECO:0000256" key="1">
    <source>
        <dbReference type="SAM" id="MobiDB-lite"/>
    </source>
</evidence>
<accession>A0ABR3VE32</accession>